<feature type="region of interest" description="Disordered" evidence="5">
    <location>
        <begin position="1333"/>
        <end position="1352"/>
    </location>
</feature>
<dbReference type="HOGENOM" id="CLU_002579_1_0_1"/>
<evidence type="ECO:0000259" key="6">
    <source>
        <dbReference type="PROSITE" id="PS51805"/>
    </source>
</evidence>
<feature type="compositionally biased region" description="Polar residues" evidence="5">
    <location>
        <begin position="300"/>
        <end position="325"/>
    </location>
</feature>
<feature type="compositionally biased region" description="Basic residues" evidence="5">
    <location>
        <begin position="1393"/>
        <end position="1402"/>
    </location>
</feature>
<feature type="domain" description="PHD-type" evidence="6">
    <location>
        <begin position="1705"/>
        <end position="1783"/>
    </location>
</feature>
<dbReference type="GeneTree" id="ENSGT00940000156922"/>
<feature type="region of interest" description="Disordered" evidence="5">
    <location>
        <begin position="362"/>
        <end position="381"/>
    </location>
</feature>
<feature type="compositionally biased region" description="Basic residues" evidence="5">
    <location>
        <begin position="1483"/>
        <end position="1506"/>
    </location>
</feature>
<keyword evidence="1" id="KW-0597">Phosphoprotein</keyword>
<dbReference type="GO" id="GO:0008270">
    <property type="term" value="F:zinc ion binding"/>
    <property type="evidence" value="ECO:0007669"/>
    <property type="project" value="UniProtKB-KW"/>
</dbReference>
<dbReference type="GO" id="GO:0006357">
    <property type="term" value="P:regulation of transcription by RNA polymerase II"/>
    <property type="evidence" value="ECO:0007669"/>
    <property type="project" value="TreeGrafter"/>
</dbReference>
<feature type="region of interest" description="Disordered" evidence="5">
    <location>
        <begin position="447"/>
        <end position="529"/>
    </location>
</feature>
<evidence type="ECO:0000256" key="3">
    <source>
        <dbReference type="ARBA" id="ARBA00022771"/>
    </source>
</evidence>
<protein>
    <submittedName>
        <fullName evidence="7">Retinoic acid induced 1</fullName>
    </submittedName>
</protein>
<dbReference type="GO" id="GO:0032922">
    <property type="term" value="P:circadian regulation of gene expression"/>
    <property type="evidence" value="ECO:0007669"/>
    <property type="project" value="TreeGrafter"/>
</dbReference>
<reference evidence="7" key="3">
    <citation type="submission" date="2025-09" db="UniProtKB">
        <authorList>
            <consortium name="Ensembl"/>
        </authorList>
    </citation>
    <scope>IDENTIFICATION</scope>
</reference>
<feature type="region of interest" description="Disordered" evidence="5">
    <location>
        <begin position="300"/>
        <end position="327"/>
    </location>
</feature>
<evidence type="ECO:0000256" key="5">
    <source>
        <dbReference type="SAM" id="MobiDB-lite"/>
    </source>
</evidence>
<keyword evidence="2" id="KW-0479">Metal-binding</keyword>
<accession>H3AX41</accession>
<dbReference type="FunCoup" id="H3AX41">
    <property type="interactions" value="1976"/>
</dbReference>
<dbReference type="PROSITE" id="PS51805">
    <property type="entry name" value="EPHD"/>
    <property type="match status" value="1"/>
</dbReference>
<dbReference type="InterPro" id="IPR052440">
    <property type="entry name" value="Trans_Reg/Chrom_Remod"/>
</dbReference>
<evidence type="ECO:0000256" key="2">
    <source>
        <dbReference type="ARBA" id="ARBA00022723"/>
    </source>
</evidence>
<proteinExistence type="predicted"/>
<dbReference type="EMBL" id="AFYH01076011">
    <property type="status" value="NOT_ANNOTATED_CDS"/>
    <property type="molecule type" value="Genomic_DNA"/>
</dbReference>
<evidence type="ECO:0000256" key="4">
    <source>
        <dbReference type="ARBA" id="ARBA00022833"/>
    </source>
</evidence>
<feature type="compositionally biased region" description="Polar residues" evidence="5">
    <location>
        <begin position="1473"/>
        <end position="1482"/>
    </location>
</feature>
<reference evidence="8" key="1">
    <citation type="submission" date="2011-08" db="EMBL/GenBank/DDBJ databases">
        <title>The draft genome of Latimeria chalumnae.</title>
        <authorList>
            <person name="Di Palma F."/>
            <person name="Alfoldi J."/>
            <person name="Johnson J."/>
            <person name="Berlin A."/>
            <person name="Gnerre S."/>
            <person name="Jaffe D."/>
            <person name="MacCallum I."/>
            <person name="Young S."/>
            <person name="Walker B.J."/>
            <person name="Lander E."/>
            <person name="Lindblad-Toh K."/>
        </authorList>
    </citation>
    <scope>NUCLEOTIDE SEQUENCE [LARGE SCALE GENOMIC DNA]</scope>
    <source>
        <strain evidence="8">Wild caught</strain>
    </source>
</reference>
<dbReference type="GO" id="GO:0005634">
    <property type="term" value="C:nucleus"/>
    <property type="evidence" value="ECO:0007669"/>
    <property type="project" value="TreeGrafter"/>
</dbReference>
<dbReference type="eggNOG" id="KOG1084">
    <property type="taxonomic scope" value="Eukaryota"/>
</dbReference>
<feature type="compositionally biased region" description="Low complexity" evidence="5">
    <location>
        <begin position="1424"/>
        <end position="1438"/>
    </location>
</feature>
<gene>
    <name evidence="7" type="primary">RAI1</name>
</gene>
<organism evidence="7 8">
    <name type="scientific">Latimeria chalumnae</name>
    <name type="common">Coelacanth</name>
    <dbReference type="NCBI Taxonomy" id="7897"/>
    <lineage>
        <taxon>Eukaryota</taxon>
        <taxon>Metazoa</taxon>
        <taxon>Chordata</taxon>
        <taxon>Craniata</taxon>
        <taxon>Vertebrata</taxon>
        <taxon>Euteleostomi</taxon>
        <taxon>Coelacanthiformes</taxon>
        <taxon>Coelacanthidae</taxon>
        <taxon>Latimeria</taxon>
    </lineage>
</organism>
<feature type="region of interest" description="Disordered" evidence="5">
    <location>
        <begin position="1367"/>
        <end position="1512"/>
    </location>
</feature>
<dbReference type="Proteomes" id="UP000008672">
    <property type="component" value="Unassembled WGS sequence"/>
</dbReference>
<evidence type="ECO:0000256" key="1">
    <source>
        <dbReference type="ARBA" id="ARBA00022553"/>
    </source>
</evidence>
<reference evidence="7" key="2">
    <citation type="submission" date="2025-08" db="UniProtKB">
        <authorList>
            <consortium name="Ensembl"/>
        </authorList>
    </citation>
    <scope>IDENTIFICATION</scope>
</reference>
<dbReference type="Ensembl" id="ENSLACT00000014312.1">
    <property type="protein sequence ID" value="ENSLACP00000014212.1"/>
    <property type="gene ID" value="ENSLACG00000012515.1"/>
</dbReference>
<feature type="compositionally biased region" description="Polar residues" evidence="5">
    <location>
        <begin position="1403"/>
        <end position="1423"/>
    </location>
</feature>
<name>H3AX41_LATCH</name>
<dbReference type="STRING" id="7897.ENSLACP00000014212"/>
<keyword evidence="4" id="KW-0862">Zinc</keyword>
<feature type="compositionally biased region" description="Low complexity" evidence="5">
    <location>
        <begin position="1382"/>
        <end position="1392"/>
    </location>
</feature>
<keyword evidence="8" id="KW-1185">Reference proteome</keyword>
<feature type="compositionally biased region" description="Low complexity" evidence="5">
    <location>
        <begin position="14"/>
        <end position="24"/>
    </location>
</feature>
<sequence>MQSFRERCGFHDNQQSYQQAAQDSSRLENYRHQSQPRPNCERHGLVTEEYYNQHSYQGYESSNIEKYHRANKQLSAHQLQARPSFSNYTIHDNSTYLDHFSGEESIQNWGSQHQPLVGRLTKYEQNSMKKNIVPPSGGQYQEQSVQLALRNQSLQTNQQAVSAYPKLQQQKIQNDVTLPMTYSQASHFPQHSQSFPTSSSYSLLPDRNQTVRAYTSCTTPSNQQLGTTNVTSGHIGQSSYCYQPTPGATGYAQPHSLHGRQLSQESSQYQNLTKYHHYKQPAQTFCPPDTTVRTPEQYYQTFSPSSNQSPARSVGRSPSYSSTPSPLMPNLENFQFNQQSINTEAFPSAITEQMHLMPLLNPSPTDTSSPEPPTGSCKGLQMDRIPDKVLSDPSLQSLTALTSQVENISNTVHQLLLSKALIPHKKNTKQLSKSSEVLKFQNSCPENSGYSVDHIGTPLSEPLGTPQSVHTESQEADSDDQPERNYFLTTHSRSPARALTNSKGNPESVSSCSVTSPDNMSTKSDDSLQSIHGGISEECFSKLFGNERKCPKELSSNTIAQEERSPQGIFLEDVVKENFERAVWSDKSDSNKETMKIPLILESDHKFSEQPVQTACLNQENLSFQHKCDKASIGINYLKGSISNDEVDKEIMDSKNPFGPLACSYRNSIKTTDSNNKEDCYSSKVSVDSTSSNHTKHYSWTDKSINETHLRWKGRGPNIPQFDSQRHLLASKLGNTYKEEERICLLVSSDGPASHKNEQTRAFNTKGDQFHSGTAVTTSQGWMTECRHPCTSADLEEVPKPKSPEEAAITSTERKSVICDISPSKHSENTVVLLNFDDDPQEESITNKTEENNKTTSRLSGQSVIHLGPAVAAESKVKSWFQSSLSHVKFIEEMVASEDSLNDEVSCEPTISAKVTNMTFLEKNPDEMAICKTLRNRKISYRSVEDVCRDSLAQDNKPVRSSKDKSRSLIGQIGKTNKIVSNQEINSNFGYPLGRMCTRSCTLVSAPKIHNKSERQTFPHQKHLVKEIPCKSKKKAASKICKRLLQQPVLTAFQDSTDKKSILFPSASMNVVPNDQKFRSLDPTPVQAEKQGSMVLRSRTKPEAGLHIEKLKDGNSLDLSSKKCKASKKCTSRNLQKKQTFLNPQANILQCHKKEKVGTKIKAQIPSVEIRKTNSEKITTLKRKANSSSPIPAKRRNRFLKRKNTKVIKTDETSYKNTSLTKTAIEKLPKVTSDEITLNHTLTKELPNVCINIAPCTPFPSLTKTKVLPPRKGRGLKLEAIVQKITFPNSKKLASSCNVDNSPENISANGKKQLFKTTDGSLSIEDAKLQDNNVSEATTTNPENEYQKSCVSKTRLQQAKILRRKERSFDETNLSKRPMQHKNSISRSSIKLSSKKRNRKNVTLKTFQDNPEKQSSLLSSPAQISAYESFSSKSSAIAKHAENKNRTRTRKGGCSASEPTKSRHQNKKKKNANHSSFNGYSTRQKKHLIGKKSKSIASKYKSRITKQRSSIMRPEEPEIKLKYGSFKPLRAKKEAKLFSPYIHFEKENNITSICTVINTQEEEAKFHKEVKMSLIPRPSVTHSKVIPSSSIMLLGPLVLKTLNDGCLVCCLCGRPANYKELGDLCGPYYPASFLLAKKSAIKERKLLDASKAERLKPLPSESVATETNDKSLLSIEENQPRLDSTSDITKTSGVRSSSRGLCRKQQSCYCCDSKSEDTEPEKSKSSQCNQVDSQLGKPVADSKEHWFHESCVIWTQGVYLVAGKLYGLKEAIETAITVVSLNC</sequence>
<keyword evidence="3" id="KW-0863">Zinc-finger</keyword>
<feature type="compositionally biased region" description="Basic residues" evidence="5">
    <location>
        <begin position="1462"/>
        <end position="1472"/>
    </location>
</feature>
<evidence type="ECO:0000313" key="8">
    <source>
        <dbReference type="Proteomes" id="UP000008672"/>
    </source>
</evidence>
<dbReference type="InParanoid" id="H3AX41"/>
<dbReference type="InterPro" id="IPR034732">
    <property type="entry name" value="EPHD"/>
</dbReference>
<evidence type="ECO:0000313" key="7">
    <source>
        <dbReference type="Ensembl" id="ENSLACP00000014212.1"/>
    </source>
</evidence>
<dbReference type="PANTHER" id="PTHR14955">
    <property type="entry name" value="RETINOIC ACID INDUCED 1/TRANSCRIPTION FACTOR 20"/>
    <property type="match status" value="1"/>
</dbReference>
<dbReference type="OMA" id="DCFPDTA"/>
<dbReference type="PANTHER" id="PTHR14955:SF6">
    <property type="entry name" value="RETINOIC ACID-INDUCED PROTEIN 1"/>
    <property type="match status" value="1"/>
</dbReference>
<feature type="region of interest" description="Disordered" evidence="5">
    <location>
        <begin position="1"/>
        <end position="41"/>
    </location>
</feature>
<feature type="compositionally biased region" description="Basic and acidic residues" evidence="5">
    <location>
        <begin position="1"/>
        <end position="10"/>
    </location>
</feature>
<feature type="region of interest" description="Disordered" evidence="5">
    <location>
        <begin position="838"/>
        <end position="859"/>
    </location>
</feature>
<feature type="compositionally biased region" description="Polar residues" evidence="5">
    <location>
        <begin position="487"/>
        <end position="529"/>
    </location>
</feature>